<evidence type="ECO:0000259" key="3">
    <source>
        <dbReference type="SMART" id="SM00829"/>
    </source>
</evidence>
<dbReference type="InterPro" id="IPR011032">
    <property type="entry name" value="GroES-like_sf"/>
</dbReference>
<feature type="domain" description="Enoyl reductase (ER)" evidence="3">
    <location>
        <begin position="43"/>
        <end position="372"/>
    </location>
</feature>
<protein>
    <recommendedName>
        <fullName evidence="3">Enoyl reductase (ER) domain-containing protein</fullName>
    </recommendedName>
</protein>
<reference evidence="4 5" key="1">
    <citation type="submission" date="2019-01" db="EMBL/GenBank/DDBJ databases">
        <authorList>
            <person name="Chen W.-M."/>
        </authorList>
    </citation>
    <scope>NUCLEOTIDE SEQUENCE [LARGE SCALE GENOMIC DNA]</scope>
    <source>
        <strain evidence="4 5">CCP-7</strain>
    </source>
</reference>
<dbReference type="PANTHER" id="PTHR48106">
    <property type="entry name" value="QUINONE OXIDOREDUCTASE PIG3-RELATED"/>
    <property type="match status" value="1"/>
</dbReference>
<dbReference type="Proteomes" id="UP000282971">
    <property type="component" value="Unassembled WGS sequence"/>
</dbReference>
<keyword evidence="2" id="KW-0560">Oxidoreductase</keyword>
<evidence type="ECO:0000313" key="4">
    <source>
        <dbReference type="EMBL" id="RVT89194.1"/>
    </source>
</evidence>
<evidence type="ECO:0000256" key="1">
    <source>
        <dbReference type="ARBA" id="ARBA00022857"/>
    </source>
</evidence>
<comment type="caution">
    <text evidence="4">The sequence shown here is derived from an EMBL/GenBank/DDBJ whole genome shotgun (WGS) entry which is preliminary data.</text>
</comment>
<keyword evidence="1" id="KW-0521">NADP</keyword>
<evidence type="ECO:0000313" key="5">
    <source>
        <dbReference type="Proteomes" id="UP000282971"/>
    </source>
</evidence>
<accession>A0A437LUY4</accession>
<sequence>MIFPPLCSLVEFTRRHAGNKTGRNDREDRVDQGYDKIVARRFGGPEVLEIEHVPALPEPGAGEARVRVEAAGVGFTDTILRRGKYIDYKGGLPLTPGYDLIGIVDALGEGVTGLRVGQRVADMPMNGGYSQVFVGPAENLVPVPDGIAPEAAVDVPLMWMTAWQMLRRCPQPRAGSAILVVGASGSVGRALVLLGRHLGLKVIGTCSAGNMAQVEALGAIAIDYRRPDLVQAIRAASGGGVAAAYDAIAGKSWKTSWRSLAKGGVLVGYGAQGFVDGEGSVASVIWGFVLLNTIWPKIGKVDGTRRSATFYNILQRRCSHPEEYRADMIELFDLIASGKVPAPHVQAVLPLSDAAEAHKRIAQGGLTGRLVLTP</sequence>
<dbReference type="Gene3D" id="3.40.50.720">
    <property type="entry name" value="NAD(P)-binding Rossmann-like Domain"/>
    <property type="match status" value="1"/>
</dbReference>
<dbReference type="GO" id="GO:0070402">
    <property type="term" value="F:NADPH binding"/>
    <property type="evidence" value="ECO:0007669"/>
    <property type="project" value="TreeGrafter"/>
</dbReference>
<dbReference type="OrthoDB" id="9806940at2"/>
<dbReference type="InterPro" id="IPR013154">
    <property type="entry name" value="ADH-like_N"/>
</dbReference>
<organism evidence="4 5">
    <name type="scientific">Sphingomonas crocodyli</name>
    <dbReference type="NCBI Taxonomy" id="1979270"/>
    <lineage>
        <taxon>Bacteria</taxon>
        <taxon>Pseudomonadati</taxon>
        <taxon>Pseudomonadota</taxon>
        <taxon>Alphaproteobacteria</taxon>
        <taxon>Sphingomonadales</taxon>
        <taxon>Sphingomonadaceae</taxon>
        <taxon>Sphingomonas</taxon>
    </lineage>
</organism>
<keyword evidence="5" id="KW-1185">Reference proteome</keyword>
<name>A0A437LUY4_9SPHN</name>
<dbReference type="Gene3D" id="3.90.180.10">
    <property type="entry name" value="Medium-chain alcohol dehydrogenases, catalytic domain"/>
    <property type="match status" value="1"/>
</dbReference>
<dbReference type="AlphaFoldDB" id="A0A437LUY4"/>
<dbReference type="Pfam" id="PF08240">
    <property type="entry name" value="ADH_N"/>
    <property type="match status" value="1"/>
</dbReference>
<gene>
    <name evidence="4" type="ORF">EOD43_23060</name>
</gene>
<dbReference type="InterPro" id="IPR036291">
    <property type="entry name" value="NAD(P)-bd_dom_sf"/>
</dbReference>
<proteinExistence type="predicted"/>
<dbReference type="GO" id="GO:0016651">
    <property type="term" value="F:oxidoreductase activity, acting on NAD(P)H"/>
    <property type="evidence" value="ECO:0007669"/>
    <property type="project" value="TreeGrafter"/>
</dbReference>
<dbReference type="EMBL" id="SACN01000006">
    <property type="protein sequence ID" value="RVT89194.1"/>
    <property type="molecule type" value="Genomic_DNA"/>
</dbReference>
<dbReference type="SUPFAM" id="SSF51735">
    <property type="entry name" value="NAD(P)-binding Rossmann-fold domains"/>
    <property type="match status" value="1"/>
</dbReference>
<evidence type="ECO:0000256" key="2">
    <source>
        <dbReference type="ARBA" id="ARBA00023002"/>
    </source>
</evidence>
<dbReference type="SMART" id="SM00829">
    <property type="entry name" value="PKS_ER"/>
    <property type="match status" value="1"/>
</dbReference>
<dbReference type="SUPFAM" id="SSF50129">
    <property type="entry name" value="GroES-like"/>
    <property type="match status" value="1"/>
</dbReference>
<dbReference type="InterPro" id="IPR020843">
    <property type="entry name" value="ER"/>
</dbReference>
<dbReference type="Pfam" id="PF13602">
    <property type="entry name" value="ADH_zinc_N_2"/>
    <property type="match status" value="1"/>
</dbReference>